<evidence type="ECO:0000256" key="1">
    <source>
        <dbReference type="SAM" id="MobiDB-lite"/>
    </source>
</evidence>
<feature type="compositionally biased region" description="Polar residues" evidence="1">
    <location>
        <begin position="167"/>
        <end position="179"/>
    </location>
</feature>
<dbReference type="Proteomes" id="UP000887566">
    <property type="component" value="Unplaced"/>
</dbReference>
<feature type="region of interest" description="Disordered" evidence="1">
    <location>
        <begin position="39"/>
        <end position="83"/>
    </location>
</feature>
<sequence>MDKALDFGSKDCSFEYCRGRFFLLFNKVIIHTPFCAKRDEDEEEPQPLSPLVVKKARKPPKPKVPRLNLESPPTVGASGVTNPPDSDEGLVISQFDVYVANLRLHRKATLLTDRRSAALTNYNNRGQLLPNAYVIVKVLESGPERQATAIVCSCPSNAKRREYLQGLQHQPQSRSTSPLPQDDETDDCVHGRAVRHVLPALVNSVIDNNINVATDGSTIDCLQGNPLVYAVKCVNGTFGVVKKGTSRLWSMTCGESAQCAHLATLKQQAEEHDFEEDLAF</sequence>
<evidence type="ECO:0000313" key="3">
    <source>
        <dbReference type="WBParaSite" id="PSAMB.scaffold2191size24718.g16734.t1"/>
    </source>
</evidence>
<name>A0A914VNE3_9BILA</name>
<feature type="region of interest" description="Disordered" evidence="1">
    <location>
        <begin position="166"/>
        <end position="186"/>
    </location>
</feature>
<organism evidence="2 3">
    <name type="scientific">Plectus sambesii</name>
    <dbReference type="NCBI Taxonomy" id="2011161"/>
    <lineage>
        <taxon>Eukaryota</taxon>
        <taxon>Metazoa</taxon>
        <taxon>Ecdysozoa</taxon>
        <taxon>Nematoda</taxon>
        <taxon>Chromadorea</taxon>
        <taxon>Plectida</taxon>
        <taxon>Plectina</taxon>
        <taxon>Plectoidea</taxon>
        <taxon>Plectidae</taxon>
        <taxon>Plectus</taxon>
    </lineage>
</organism>
<reference evidence="3" key="1">
    <citation type="submission" date="2022-11" db="UniProtKB">
        <authorList>
            <consortium name="WormBaseParasite"/>
        </authorList>
    </citation>
    <scope>IDENTIFICATION</scope>
</reference>
<accession>A0A914VNE3</accession>
<evidence type="ECO:0000313" key="2">
    <source>
        <dbReference type="Proteomes" id="UP000887566"/>
    </source>
</evidence>
<protein>
    <submittedName>
        <fullName evidence="3">Uncharacterized protein</fullName>
    </submittedName>
</protein>
<feature type="compositionally biased region" description="Basic residues" evidence="1">
    <location>
        <begin position="54"/>
        <end position="64"/>
    </location>
</feature>
<proteinExistence type="predicted"/>
<dbReference type="WBParaSite" id="PSAMB.scaffold2191size24718.g16734.t1">
    <property type="protein sequence ID" value="PSAMB.scaffold2191size24718.g16734.t1"/>
    <property type="gene ID" value="PSAMB.scaffold2191size24718.g16734"/>
</dbReference>
<keyword evidence="2" id="KW-1185">Reference proteome</keyword>
<dbReference type="AlphaFoldDB" id="A0A914VNE3"/>